<accession>A0A6G0YB66</accession>
<proteinExistence type="predicted"/>
<organism evidence="1 2">
    <name type="scientific">Aphis craccivora</name>
    <name type="common">Cowpea aphid</name>
    <dbReference type="NCBI Taxonomy" id="307492"/>
    <lineage>
        <taxon>Eukaryota</taxon>
        <taxon>Metazoa</taxon>
        <taxon>Ecdysozoa</taxon>
        <taxon>Arthropoda</taxon>
        <taxon>Hexapoda</taxon>
        <taxon>Insecta</taxon>
        <taxon>Pterygota</taxon>
        <taxon>Neoptera</taxon>
        <taxon>Paraneoptera</taxon>
        <taxon>Hemiptera</taxon>
        <taxon>Sternorrhyncha</taxon>
        <taxon>Aphidomorpha</taxon>
        <taxon>Aphidoidea</taxon>
        <taxon>Aphididae</taxon>
        <taxon>Aphidini</taxon>
        <taxon>Aphis</taxon>
        <taxon>Aphis</taxon>
    </lineage>
</organism>
<protein>
    <submittedName>
        <fullName evidence="1">Uncharacterized protein</fullName>
    </submittedName>
</protein>
<evidence type="ECO:0000313" key="2">
    <source>
        <dbReference type="Proteomes" id="UP000478052"/>
    </source>
</evidence>
<dbReference type="EMBL" id="VUJU01005013">
    <property type="protein sequence ID" value="KAF0752554.1"/>
    <property type="molecule type" value="Genomic_DNA"/>
</dbReference>
<sequence>MTEKLEIFTQNQFSNKLIILCGCNSKTNHCKHLIFTKCLCQCYLYIVKFSKNVDFF</sequence>
<dbReference type="AlphaFoldDB" id="A0A6G0YB66"/>
<reference evidence="1 2" key="1">
    <citation type="submission" date="2019-08" db="EMBL/GenBank/DDBJ databases">
        <title>Whole genome of Aphis craccivora.</title>
        <authorList>
            <person name="Voronova N.V."/>
            <person name="Shulinski R.S."/>
            <person name="Bandarenka Y.V."/>
            <person name="Zhorov D.G."/>
            <person name="Warner D."/>
        </authorList>
    </citation>
    <scope>NUCLEOTIDE SEQUENCE [LARGE SCALE GENOMIC DNA]</scope>
    <source>
        <strain evidence="1">180601</strain>
        <tissue evidence="1">Whole Body</tissue>
    </source>
</reference>
<keyword evidence="2" id="KW-1185">Reference proteome</keyword>
<gene>
    <name evidence="1" type="ORF">FWK35_00031459</name>
</gene>
<dbReference type="Proteomes" id="UP000478052">
    <property type="component" value="Unassembled WGS sequence"/>
</dbReference>
<comment type="caution">
    <text evidence="1">The sequence shown here is derived from an EMBL/GenBank/DDBJ whole genome shotgun (WGS) entry which is preliminary data.</text>
</comment>
<name>A0A6G0YB66_APHCR</name>
<evidence type="ECO:0000313" key="1">
    <source>
        <dbReference type="EMBL" id="KAF0752554.1"/>
    </source>
</evidence>